<evidence type="ECO:0000313" key="6">
    <source>
        <dbReference type="EMBL" id="KAK9846565.1"/>
    </source>
</evidence>
<evidence type="ECO:0000259" key="4">
    <source>
        <dbReference type="Pfam" id="PF23468"/>
    </source>
</evidence>
<accession>A0AAW1SJV2</accession>
<sequence length="1995" mass="200001">MDVCQVLGVNRAASRASCITAFDSIVRNPPDVGYSQDLLCARAAVLKAAADTLMEDLARSGPSSTLPLLIEYDDLPGALALMQEVGAADVVRRWGAAWLADNARDPAAADVALACALAASDAASAALASSSSLEAAALLEEGLAVLRANAAAPDVAREIAGALEELAAPVALQRVALDLGEAEARAAGVATLARLLWAGGEPAQRFPGLSFTRAELLAAVRPNLTAAEQVHLWEAGGPAAAAAGNAEAYDAALALVGAGVLARTPRLLRSAQALLARLDAQQHAGETMDVSVELAACQLLLGDAAAAEATLGLAPESPKPADSGVREYVLAAAGEGGDLLPGVCALVEAWLGDVALAGVRDTPPAAPLLGSWFEDPRVALDLKSRGALHGLLHGLGSAGGLDGTVGDLQRRLGAAGSGEPLSPGLVTAGIVPLEIEREMWMSFAAVRARRSRRLLRTGLAIAALALGALAWQRPQALAPSTIAAAVAMPARRAASWVGSLTAPAGGALTEDAARALVLDWQRAKAAATGAVHESEALDAVLGGRMLQEWRQRALELQEDGWHWEYDLREVALQGVAPAADGRSATVTARLREVLKSISVARRYTSNWLNCRLPVVYKGELTTDCTPTGDSKVPRCFTTGLQERYRCARDPSGNLTLYDLIKSGQGADGQQGSLCSGSEVAGRHLPACRTDKQLACWPMKTGALVGTGLGYCTDTPNDMDPDAVDKADAPVPPENAAAVQANLTAQVEAAAMAPAPSGGDALAVAAVADGSNTTAGGQVGAVTGLAEVTVAARFSKDGGTCRLPVVYKGELMTDCLDIGGVSSCFTGDGVPHECAPLGPGTPENQPLADLLIARNGSGDGASGALCLLQNADPSAVLGNATLPHCDGALGCTPLKKAPLAGSGIGFCASVSGAVDSAHGSEAKGSAGLAAYKTRARVSVMGERCRLPLVYGDSLLLDCVPLSAAGSPPECFVEGTTVVDECAPANGTGPAPLDQTLKPGGGIDGKDGSLCAVQDAAGSGQACMGPLVCLPLTGPMEGSGYGYCTAPAAPANATGNGTAGAAGKQFFVRNRATADGRKCRLPLVYNGNLLLDCTTKGADGQERCFPRDGPPQAVLCAPDAKPQVEALSIIMAAGAAMDGQRGSLCTDTPRWMGAQVVGCISMLACEPLIGPLLSSGYGYCTDLGVGPFGMTATMRRATIAQRTAGGKRCRLPLVVDDRLLTDCTKDAGGQEQCYTGELDAGPSPCDATPAGPPLFLPNMLAASEAGDGRKGSMCARVVEGNKTDCLDGMVAVRATLGGQPCRLPTVYQGILLLDCRNIDRIDKDQCLPASGGSPQVCQPADAKAPNLALTDALTSGVALNASAGGLCRLGVALGQGACNPDLHCAEMAGLLAGSGYGYCSSAAAAGAPAAAPSGPPSVMQTLDTDLVARRTTIDGAKCRLPVMFRGQLLTECAALDGSGTPQCFVRGLSAVQECASAKDAVPTDPLPSLFAAGQAGDGDMGAICSPPPVPGQPYLRAARQQVCKGGLVCQKLGAAGAGAGGTPAPTGGSPGGPPGVEHYNYGYCTLAGAAGAAAAAADQGPAAVLVAQRSTLSGKPCRFPLLYRGELLRGCVNLTAPDALPQCFPTGDLSLPELCVPSPGGFNLSALPALLAAGGGADGQPGSLCSPLAMPAPDVLGCERPLACTPSDVPPLGPAGFGFCGDASGGALGAAMGGGRRGSPCGTWCIVGTVLGSAALAALLASLGWYAYMKRMAWRRKRVFAKFDDAEFEDAEHAYGDAGKPNGAGVVVAPFGKGAGQDASGGGGLRRFGSLGAAAANVLRSSGSLGMQGYNSLQKTGGRTAAAGGAAFPSAASARLRALVGPSHPEAQSLRGEPAGADSFEALAFKVQALGSATSTDASPFAQRLATSSSQRPSIELTHSSGGDSAASAGGSGAGASGGTASAGYPPQPPAASPYAKGGGDGGGDRHAGGGRGAGGAQGGVSPDVMRALGFKGSSAH</sequence>
<dbReference type="InterPro" id="IPR057137">
    <property type="entry name" value="CDP1-like_a_solenoid_2"/>
</dbReference>
<evidence type="ECO:0000259" key="3">
    <source>
        <dbReference type="Pfam" id="PF13355"/>
    </source>
</evidence>
<proteinExistence type="predicted"/>
<evidence type="ECO:0000256" key="1">
    <source>
        <dbReference type="SAM" id="MobiDB-lite"/>
    </source>
</evidence>
<feature type="compositionally biased region" description="Low complexity" evidence="1">
    <location>
        <begin position="1918"/>
        <end position="1927"/>
    </location>
</feature>
<dbReference type="Pfam" id="PF13355">
    <property type="entry name" value="ARC6-like_IMS"/>
    <property type="match status" value="1"/>
</dbReference>
<dbReference type="InterPro" id="IPR044685">
    <property type="entry name" value="CPD1-like"/>
</dbReference>
<dbReference type="EMBL" id="JALJOU010000001">
    <property type="protein sequence ID" value="KAK9846565.1"/>
    <property type="molecule type" value="Genomic_DNA"/>
</dbReference>
<comment type="caution">
    <text evidence="6">The sequence shown here is derived from an EMBL/GenBank/DDBJ whole genome shotgun (WGS) entry which is preliminary data.</text>
</comment>
<reference evidence="6 7" key="1">
    <citation type="journal article" date="2024" name="Nat. Commun.">
        <title>Phylogenomics reveals the evolutionary origins of lichenization in chlorophyte algae.</title>
        <authorList>
            <person name="Puginier C."/>
            <person name="Libourel C."/>
            <person name="Otte J."/>
            <person name="Skaloud P."/>
            <person name="Haon M."/>
            <person name="Grisel S."/>
            <person name="Petersen M."/>
            <person name="Berrin J.G."/>
            <person name="Delaux P.M."/>
            <person name="Dal Grande F."/>
            <person name="Keller J."/>
        </authorList>
    </citation>
    <scope>NUCLEOTIDE SEQUENCE [LARGE SCALE GENOMIC DNA]</scope>
    <source>
        <strain evidence="6 7">SAG 245.80</strain>
    </source>
</reference>
<feature type="domain" description="Plastid division protein CDP1-like 1st alpha solenoid" evidence="5">
    <location>
        <begin position="70"/>
        <end position="201"/>
    </location>
</feature>
<dbReference type="InterPro" id="IPR058032">
    <property type="entry name" value="CDP1-like_a_solenoid_1"/>
</dbReference>
<dbReference type="Pfam" id="PF25515">
    <property type="entry name" value="Arm_PDR"/>
    <property type="match status" value="1"/>
</dbReference>
<feature type="compositionally biased region" description="Gly residues" evidence="1">
    <location>
        <begin position="1968"/>
        <end position="1977"/>
    </location>
</feature>
<keyword evidence="2" id="KW-0812">Transmembrane</keyword>
<feature type="domain" description="Plastid division protein CDP1-like 2nd alpha solenoid" evidence="4">
    <location>
        <begin position="224"/>
        <end position="380"/>
    </location>
</feature>
<organism evidence="6 7">
    <name type="scientific">Elliptochloris bilobata</name>
    <dbReference type="NCBI Taxonomy" id="381761"/>
    <lineage>
        <taxon>Eukaryota</taxon>
        <taxon>Viridiplantae</taxon>
        <taxon>Chlorophyta</taxon>
        <taxon>core chlorophytes</taxon>
        <taxon>Trebouxiophyceae</taxon>
        <taxon>Trebouxiophyceae incertae sedis</taxon>
        <taxon>Elliptochloris clade</taxon>
        <taxon>Elliptochloris</taxon>
    </lineage>
</organism>
<feature type="domain" description="Plastid division protein CDP1-like IMS" evidence="3">
    <location>
        <begin position="513"/>
        <end position="600"/>
    </location>
</feature>
<keyword evidence="7" id="KW-1185">Reference proteome</keyword>
<dbReference type="PANTHER" id="PTHR33925:SF1">
    <property type="entry name" value="PROTEIN ACCUMULATION AND REPLICATION OF CHLOROPLASTS 6, CHLOROPLASTIC"/>
    <property type="match status" value="1"/>
</dbReference>
<name>A0AAW1SJV2_9CHLO</name>
<dbReference type="Pfam" id="PF23468">
    <property type="entry name" value="ARC6"/>
    <property type="match status" value="1"/>
</dbReference>
<dbReference type="InterPro" id="IPR025344">
    <property type="entry name" value="CDP1-like_IMS"/>
</dbReference>
<evidence type="ECO:0000259" key="5">
    <source>
        <dbReference type="Pfam" id="PF25515"/>
    </source>
</evidence>
<feature type="region of interest" description="Disordered" evidence="1">
    <location>
        <begin position="1894"/>
        <end position="1995"/>
    </location>
</feature>
<evidence type="ECO:0000313" key="7">
    <source>
        <dbReference type="Proteomes" id="UP001445335"/>
    </source>
</evidence>
<feature type="compositionally biased region" description="Polar residues" evidence="1">
    <location>
        <begin position="1903"/>
        <end position="1917"/>
    </location>
</feature>
<keyword evidence="2" id="KW-0472">Membrane</keyword>
<dbReference type="Proteomes" id="UP001445335">
    <property type="component" value="Unassembled WGS sequence"/>
</dbReference>
<keyword evidence="2" id="KW-1133">Transmembrane helix</keyword>
<gene>
    <name evidence="6" type="ORF">WJX81_006675</name>
</gene>
<feature type="transmembrane region" description="Helical" evidence="2">
    <location>
        <begin position="1724"/>
        <end position="1746"/>
    </location>
</feature>
<evidence type="ECO:0000256" key="2">
    <source>
        <dbReference type="SAM" id="Phobius"/>
    </source>
</evidence>
<dbReference type="PANTHER" id="PTHR33925">
    <property type="entry name" value="PLASTID DIVISION PROTEIN CDP1, CHLOROPLASTIC-RELATED"/>
    <property type="match status" value="1"/>
</dbReference>
<protein>
    <submittedName>
        <fullName evidence="6">Uncharacterized protein</fullName>
    </submittedName>
</protein>